<dbReference type="PROSITE" id="PS51257">
    <property type="entry name" value="PROKAR_LIPOPROTEIN"/>
    <property type="match status" value="1"/>
</dbReference>
<reference evidence="1 2" key="1">
    <citation type="submission" date="2020-04" db="EMBL/GenBank/DDBJ databases">
        <title>Flammeovirga sp. SR4, a novel species isolated from seawater.</title>
        <authorList>
            <person name="Wang X."/>
        </authorList>
    </citation>
    <scope>NUCLEOTIDE SEQUENCE [LARGE SCALE GENOMIC DNA]</scope>
    <source>
        <strain evidence="1 2">SR4</strain>
    </source>
</reference>
<proteinExistence type="predicted"/>
<sequence>MKHILVLVLLIISFSCARKDEPFSRYVKSLDKLKLPLSYDIHTEIDPSKNYDSTLHIKYKCLWTYKPSGIIYETNKFIGIIEYSISDVGTVPVIVTYDLTGNKIDSLFILKNSGFGETGQTLESSILKSDYTILITDSTKKWEIDQDYNIIDSTVSIDVSNFMYKINSNGEIYKSVNQSNSLKTK</sequence>
<gene>
    <name evidence="1" type="ORF">HGP29_28420</name>
</gene>
<keyword evidence="2" id="KW-1185">Reference proteome</keyword>
<dbReference type="AlphaFoldDB" id="A0A7X8SRW8"/>
<organism evidence="1 2">
    <name type="scientific">Flammeovirga agarivorans</name>
    <dbReference type="NCBI Taxonomy" id="2726742"/>
    <lineage>
        <taxon>Bacteria</taxon>
        <taxon>Pseudomonadati</taxon>
        <taxon>Bacteroidota</taxon>
        <taxon>Cytophagia</taxon>
        <taxon>Cytophagales</taxon>
        <taxon>Flammeovirgaceae</taxon>
        <taxon>Flammeovirga</taxon>
    </lineage>
</organism>
<dbReference type="EMBL" id="JABAIL010000096">
    <property type="protein sequence ID" value="NLR95153.1"/>
    <property type="molecule type" value="Genomic_DNA"/>
</dbReference>
<evidence type="ECO:0008006" key="3">
    <source>
        <dbReference type="Google" id="ProtNLM"/>
    </source>
</evidence>
<accession>A0A7X8SRW8</accession>
<evidence type="ECO:0000313" key="2">
    <source>
        <dbReference type="Proteomes" id="UP000585050"/>
    </source>
</evidence>
<protein>
    <recommendedName>
        <fullName evidence="3">Lipoprotein</fullName>
    </recommendedName>
</protein>
<name>A0A7X8SRW8_9BACT</name>
<dbReference type="Proteomes" id="UP000585050">
    <property type="component" value="Unassembled WGS sequence"/>
</dbReference>
<comment type="caution">
    <text evidence="1">The sequence shown here is derived from an EMBL/GenBank/DDBJ whole genome shotgun (WGS) entry which is preliminary data.</text>
</comment>
<evidence type="ECO:0000313" key="1">
    <source>
        <dbReference type="EMBL" id="NLR95153.1"/>
    </source>
</evidence>